<dbReference type="PANTHER" id="PTHR30136:SF24">
    <property type="entry name" value="HTH-TYPE TRANSCRIPTIONAL REPRESSOR ALLR"/>
    <property type="match status" value="1"/>
</dbReference>
<evidence type="ECO:0000256" key="1">
    <source>
        <dbReference type="ARBA" id="ARBA00023015"/>
    </source>
</evidence>
<dbReference type="InterPro" id="IPR014757">
    <property type="entry name" value="Tscrpt_reg_IclR_C"/>
</dbReference>
<dbReference type="RefSeq" id="WP_159437961.1">
    <property type="nucleotide sequence ID" value="NZ_FOSK01000005.1"/>
</dbReference>
<dbReference type="InterPro" id="IPR050707">
    <property type="entry name" value="HTH_MetabolicPath_Reg"/>
</dbReference>
<dbReference type="PANTHER" id="PTHR30136">
    <property type="entry name" value="HELIX-TURN-HELIX TRANSCRIPTIONAL REGULATOR, ICLR FAMILY"/>
    <property type="match status" value="1"/>
</dbReference>
<evidence type="ECO:0000259" key="4">
    <source>
        <dbReference type="PROSITE" id="PS51077"/>
    </source>
</evidence>
<evidence type="ECO:0000256" key="3">
    <source>
        <dbReference type="ARBA" id="ARBA00023163"/>
    </source>
</evidence>
<dbReference type="InterPro" id="IPR036390">
    <property type="entry name" value="WH_DNA-bd_sf"/>
</dbReference>
<evidence type="ECO:0000313" key="6">
    <source>
        <dbReference type="EMBL" id="SFK44191.1"/>
    </source>
</evidence>
<feature type="domain" description="IclR-ED" evidence="5">
    <location>
        <begin position="70"/>
        <end position="252"/>
    </location>
</feature>
<dbReference type="SUPFAM" id="SSF46785">
    <property type="entry name" value="Winged helix' DNA-binding domain"/>
    <property type="match status" value="1"/>
</dbReference>
<evidence type="ECO:0000313" key="7">
    <source>
        <dbReference type="Proteomes" id="UP000199598"/>
    </source>
</evidence>
<comment type="caution">
    <text evidence="6">The sequence shown here is derived from an EMBL/GenBank/DDBJ whole genome shotgun (WGS) entry which is preliminary data.</text>
</comment>
<dbReference type="InterPro" id="IPR005471">
    <property type="entry name" value="Tscrpt_reg_IclR_N"/>
</dbReference>
<dbReference type="Gene3D" id="3.30.450.40">
    <property type="match status" value="1"/>
</dbReference>
<dbReference type="EMBL" id="FOSK01000005">
    <property type="protein sequence ID" value="SFK44191.1"/>
    <property type="molecule type" value="Genomic_DNA"/>
</dbReference>
<dbReference type="PROSITE" id="PS51077">
    <property type="entry name" value="HTH_ICLR"/>
    <property type="match status" value="1"/>
</dbReference>
<dbReference type="SUPFAM" id="SSF55781">
    <property type="entry name" value="GAF domain-like"/>
    <property type="match status" value="1"/>
</dbReference>
<accession>A0A1I3ZKI1</accession>
<dbReference type="Pfam" id="PF01614">
    <property type="entry name" value="IclR_C"/>
    <property type="match status" value="1"/>
</dbReference>
<feature type="domain" description="HTH iclR-type" evidence="4">
    <location>
        <begin position="8"/>
        <end position="69"/>
    </location>
</feature>
<proteinExistence type="predicted"/>
<name>A0A1I3ZKI1_9HYPH</name>
<dbReference type="Gene3D" id="1.10.10.10">
    <property type="entry name" value="Winged helix-like DNA-binding domain superfamily/Winged helix DNA-binding domain"/>
    <property type="match status" value="1"/>
</dbReference>
<dbReference type="Proteomes" id="UP000199598">
    <property type="component" value="Unassembled WGS sequence"/>
</dbReference>
<dbReference type="PROSITE" id="PS51078">
    <property type="entry name" value="ICLR_ED"/>
    <property type="match status" value="1"/>
</dbReference>
<evidence type="ECO:0000259" key="5">
    <source>
        <dbReference type="PROSITE" id="PS51078"/>
    </source>
</evidence>
<gene>
    <name evidence="6" type="ORF">SAMN04488518_105123</name>
</gene>
<dbReference type="InterPro" id="IPR036388">
    <property type="entry name" value="WH-like_DNA-bd_sf"/>
</dbReference>
<dbReference type="SMART" id="SM00346">
    <property type="entry name" value="HTH_ICLR"/>
    <property type="match status" value="1"/>
</dbReference>
<keyword evidence="3" id="KW-0804">Transcription</keyword>
<keyword evidence="1" id="KW-0805">Transcription regulation</keyword>
<sequence length="255" mass="28256">MKAPVQGTQSFSRTIHLLDLISQSKAPPSLAELKESSGLTRPTLYRLLASLEAEGLIEQRSDQRYQLGVRLVSLARKALAENDIRRLAKEQLLRLRDETGETVHLAVPSREELIYIDKIECEEVVRMASTIGTRVPMHSSGVGKAYLGAMAPAEAEDLIRQLDMAQITSFTNTDRTVLSAITQKVREDGYVFDNQENEEGVVCYGAAILDDMGKPAAAISVSIPLYRHTKPTEQYVKPLLTCIANISQRLGYRPS</sequence>
<reference evidence="6 7" key="1">
    <citation type="submission" date="2016-10" db="EMBL/GenBank/DDBJ databases">
        <authorList>
            <person name="Varghese N."/>
            <person name="Submissions S."/>
        </authorList>
    </citation>
    <scope>NUCLEOTIDE SEQUENCE [LARGE SCALE GENOMIC DNA]</scope>
    <source>
        <strain evidence="6 7">DSM 16392</strain>
    </source>
</reference>
<evidence type="ECO:0000256" key="2">
    <source>
        <dbReference type="ARBA" id="ARBA00023125"/>
    </source>
</evidence>
<dbReference type="InterPro" id="IPR029016">
    <property type="entry name" value="GAF-like_dom_sf"/>
</dbReference>
<dbReference type="Pfam" id="PF09339">
    <property type="entry name" value="HTH_IclR"/>
    <property type="match status" value="1"/>
</dbReference>
<organism evidence="6 7">
    <name type="scientific">Pseudovibrio ascidiaceicola</name>
    <dbReference type="NCBI Taxonomy" id="285279"/>
    <lineage>
        <taxon>Bacteria</taxon>
        <taxon>Pseudomonadati</taxon>
        <taxon>Pseudomonadota</taxon>
        <taxon>Alphaproteobacteria</taxon>
        <taxon>Hyphomicrobiales</taxon>
        <taxon>Stappiaceae</taxon>
        <taxon>Pseudovibrio</taxon>
    </lineage>
</organism>
<keyword evidence="7" id="KW-1185">Reference proteome</keyword>
<keyword evidence="2" id="KW-0238">DNA-binding</keyword>
<protein>
    <submittedName>
        <fullName evidence="6">Transcriptional regulator, IclR family</fullName>
    </submittedName>
</protein>